<protein>
    <submittedName>
        <fullName evidence="1">Uncharacterized protein</fullName>
    </submittedName>
</protein>
<keyword evidence="2" id="KW-1185">Reference proteome</keyword>
<dbReference type="RefSeq" id="XP_064659676.1">
    <property type="nucleotide sequence ID" value="XM_064802315.1"/>
</dbReference>
<comment type="caution">
    <text evidence="1">The sequence shown here is derived from an EMBL/GenBank/DDBJ whole genome shotgun (WGS) entry which is preliminary data.</text>
</comment>
<dbReference type="GeneID" id="89926410"/>
<accession>A0AAV9PEY5</accession>
<gene>
    <name evidence="1" type="ORF">LTR77_005066</name>
</gene>
<proteinExistence type="predicted"/>
<organism evidence="1 2">
    <name type="scientific">Saxophila tyrrhenica</name>
    <dbReference type="NCBI Taxonomy" id="1690608"/>
    <lineage>
        <taxon>Eukaryota</taxon>
        <taxon>Fungi</taxon>
        <taxon>Dikarya</taxon>
        <taxon>Ascomycota</taxon>
        <taxon>Pezizomycotina</taxon>
        <taxon>Dothideomycetes</taxon>
        <taxon>Dothideomycetidae</taxon>
        <taxon>Mycosphaerellales</taxon>
        <taxon>Extremaceae</taxon>
        <taxon>Saxophila</taxon>
    </lineage>
</organism>
<dbReference type="AlphaFoldDB" id="A0AAV9PEY5"/>
<reference evidence="1 2" key="1">
    <citation type="submission" date="2023-08" db="EMBL/GenBank/DDBJ databases">
        <title>Black Yeasts Isolated from many extreme environments.</title>
        <authorList>
            <person name="Coleine C."/>
            <person name="Stajich J.E."/>
            <person name="Selbmann L."/>
        </authorList>
    </citation>
    <scope>NUCLEOTIDE SEQUENCE [LARGE SCALE GENOMIC DNA]</scope>
    <source>
        <strain evidence="1 2">CCFEE 5935</strain>
    </source>
</reference>
<evidence type="ECO:0000313" key="2">
    <source>
        <dbReference type="Proteomes" id="UP001337655"/>
    </source>
</evidence>
<name>A0AAV9PEY5_9PEZI</name>
<evidence type="ECO:0000313" key="1">
    <source>
        <dbReference type="EMBL" id="KAK5170478.1"/>
    </source>
</evidence>
<dbReference type="Proteomes" id="UP001337655">
    <property type="component" value="Unassembled WGS sequence"/>
</dbReference>
<sequence>MVVLRCPADAQERLLGVLGDGGEHQRLFISHPTLIQAFFAEDFAIRSSTFSKYFAEPMYELEQNLGRSATEYTRRARRFMLMARQMGNVQIDHDLDLWSLRMLQEVYQIIRDCGPPDFFTEDEWQQLHREFDGETFQQVSTVFEYLKLCGQLYERRATIGNNEVCAPD</sequence>
<dbReference type="EMBL" id="JAVRRT010000007">
    <property type="protein sequence ID" value="KAK5170478.1"/>
    <property type="molecule type" value="Genomic_DNA"/>
</dbReference>